<dbReference type="AlphaFoldDB" id="A0AAV7MDX1"/>
<evidence type="ECO:0000256" key="1">
    <source>
        <dbReference type="SAM" id="MobiDB-lite"/>
    </source>
</evidence>
<gene>
    <name evidence="2" type="ORF">NDU88_006742</name>
</gene>
<protein>
    <submittedName>
        <fullName evidence="2">Uncharacterized protein</fullName>
    </submittedName>
</protein>
<proteinExistence type="predicted"/>
<comment type="caution">
    <text evidence="2">The sequence shown here is derived from an EMBL/GenBank/DDBJ whole genome shotgun (WGS) entry which is preliminary data.</text>
</comment>
<reference evidence="2" key="1">
    <citation type="journal article" date="2022" name="bioRxiv">
        <title>Sequencing and chromosome-scale assembly of the giantPleurodeles waltlgenome.</title>
        <authorList>
            <person name="Brown T."/>
            <person name="Elewa A."/>
            <person name="Iarovenko S."/>
            <person name="Subramanian E."/>
            <person name="Araus A.J."/>
            <person name="Petzold A."/>
            <person name="Susuki M."/>
            <person name="Suzuki K.-i.T."/>
            <person name="Hayashi T."/>
            <person name="Toyoda A."/>
            <person name="Oliveira C."/>
            <person name="Osipova E."/>
            <person name="Leigh N.D."/>
            <person name="Simon A."/>
            <person name="Yun M.H."/>
        </authorList>
    </citation>
    <scope>NUCLEOTIDE SEQUENCE</scope>
    <source>
        <strain evidence="2">20211129_DDA</strain>
        <tissue evidence="2">Liver</tissue>
    </source>
</reference>
<name>A0AAV7MDX1_PLEWA</name>
<dbReference type="EMBL" id="JANPWB010000014">
    <property type="protein sequence ID" value="KAJ1101677.1"/>
    <property type="molecule type" value="Genomic_DNA"/>
</dbReference>
<evidence type="ECO:0000313" key="2">
    <source>
        <dbReference type="EMBL" id="KAJ1101677.1"/>
    </source>
</evidence>
<accession>A0AAV7MDX1</accession>
<feature type="region of interest" description="Disordered" evidence="1">
    <location>
        <begin position="24"/>
        <end position="105"/>
    </location>
</feature>
<keyword evidence="3" id="KW-1185">Reference proteome</keyword>
<dbReference type="Proteomes" id="UP001066276">
    <property type="component" value="Chromosome 10"/>
</dbReference>
<organism evidence="2 3">
    <name type="scientific">Pleurodeles waltl</name>
    <name type="common">Iberian ribbed newt</name>
    <dbReference type="NCBI Taxonomy" id="8319"/>
    <lineage>
        <taxon>Eukaryota</taxon>
        <taxon>Metazoa</taxon>
        <taxon>Chordata</taxon>
        <taxon>Craniata</taxon>
        <taxon>Vertebrata</taxon>
        <taxon>Euteleostomi</taxon>
        <taxon>Amphibia</taxon>
        <taxon>Batrachia</taxon>
        <taxon>Caudata</taxon>
        <taxon>Salamandroidea</taxon>
        <taxon>Salamandridae</taxon>
        <taxon>Pleurodelinae</taxon>
        <taxon>Pleurodeles</taxon>
    </lineage>
</organism>
<sequence>MRGGPLSPGPTADADTAPPALQVVSSADSSSLRLFLGPDAPTRGVRQSHSRCQRLGESLQPMAPPPRASLARPIQGYRQSTARGLCRSPQRPVKLRSSWRELDPR</sequence>
<evidence type="ECO:0000313" key="3">
    <source>
        <dbReference type="Proteomes" id="UP001066276"/>
    </source>
</evidence>